<evidence type="ECO:0000313" key="2">
    <source>
        <dbReference type="Proteomes" id="UP001081438"/>
    </source>
</evidence>
<dbReference type="EMBL" id="JANSKX010000039">
    <property type="protein sequence ID" value="MCY1595716.1"/>
    <property type="molecule type" value="Genomic_DNA"/>
</dbReference>
<protein>
    <submittedName>
        <fullName evidence="1">Uncharacterized protein</fullName>
    </submittedName>
</protein>
<reference evidence="1" key="1">
    <citation type="journal article" date="2022" name="Int. J. Mol. Sci.">
        <title>Phenotypic and genotypic virulence characterisation of Staphylococcus pettenkoferi strains isolated from human bloodstream and diabetic foot infections.</title>
        <authorList>
            <person name="Magnan C."/>
        </authorList>
    </citation>
    <scope>NUCLEOTIDE SEQUENCE</scope>
    <source>
        <strain evidence="1">NSP020P</strain>
    </source>
</reference>
<accession>A0A9Q4DB58</accession>
<dbReference type="AlphaFoldDB" id="A0A9Q4DB58"/>
<gene>
    <name evidence="1" type="ORF">NW112_10745</name>
</gene>
<proteinExistence type="predicted"/>
<evidence type="ECO:0000313" key="1">
    <source>
        <dbReference type="EMBL" id="MCY1595716.1"/>
    </source>
</evidence>
<dbReference type="Proteomes" id="UP001081438">
    <property type="component" value="Unassembled WGS sequence"/>
</dbReference>
<organism evidence="1 2">
    <name type="scientific">Staphylococcus pettenkoferi</name>
    <dbReference type="NCBI Taxonomy" id="170573"/>
    <lineage>
        <taxon>Bacteria</taxon>
        <taxon>Bacillati</taxon>
        <taxon>Bacillota</taxon>
        <taxon>Bacilli</taxon>
        <taxon>Bacillales</taxon>
        <taxon>Staphylococcaceae</taxon>
        <taxon>Staphylococcus</taxon>
    </lineage>
</organism>
<sequence length="56" mass="6889">MKIRLARKHSLRLNAHLLKEVDNYLIVILHPKLEAIRRNDYPAVFFFEEWFKENHD</sequence>
<comment type="caution">
    <text evidence="1">The sequence shown here is derived from an EMBL/GenBank/DDBJ whole genome shotgun (WGS) entry which is preliminary data.</text>
</comment>
<name>A0A9Q4DB58_9STAP</name>